<feature type="transmembrane region" description="Helical" evidence="6">
    <location>
        <begin position="7"/>
        <end position="25"/>
    </location>
</feature>
<dbReference type="FunFam" id="3.20.20.80:FF:000012">
    <property type="entry name" value="Mannan endo-1,4-beta-mannosidase 6"/>
    <property type="match status" value="1"/>
</dbReference>
<feature type="domain" description="Glycoside hydrolase family 5" evidence="7">
    <location>
        <begin position="39"/>
        <end position="416"/>
    </location>
</feature>
<dbReference type="InterPro" id="IPR045053">
    <property type="entry name" value="MAN-like"/>
</dbReference>
<evidence type="ECO:0000313" key="9">
    <source>
        <dbReference type="Proteomes" id="UP001177140"/>
    </source>
</evidence>
<evidence type="ECO:0000256" key="3">
    <source>
        <dbReference type="ARBA" id="ARBA00012706"/>
    </source>
</evidence>
<comment type="caution">
    <text evidence="8">The sequence shown here is derived from an EMBL/GenBank/DDBJ whole genome shotgun (WGS) entry which is preliminary data.</text>
</comment>
<dbReference type="GO" id="GO:0016985">
    <property type="term" value="F:mannan endo-1,4-beta-mannosidase activity"/>
    <property type="evidence" value="ECO:0007669"/>
    <property type="project" value="UniProtKB-EC"/>
</dbReference>
<keyword evidence="6" id="KW-0472">Membrane</keyword>
<evidence type="ECO:0000256" key="1">
    <source>
        <dbReference type="ARBA" id="ARBA00001678"/>
    </source>
</evidence>
<name>A0AA42AV10_PAPNU</name>
<keyword evidence="6" id="KW-1133">Transmembrane helix</keyword>
<reference evidence="8" key="1">
    <citation type="submission" date="2022-03" db="EMBL/GenBank/DDBJ databases">
        <title>A functionally conserved STORR gene fusion in Papaver species that diverged 16.8 million years ago.</title>
        <authorList>
            <person name="Catania T."/>
        </authorList>
    </citation>
    <scope>NUCLEOTIDE SEQUENCE</scope>
    <source>
        <strain evidence="8">S-191538</strain>
    </source>
</reference>
<dbReference type="EC" id="3.2.1.78" evidence="3"/>
<accession>A0AA42AV10</accession>
<evidence type="ECO:0000313" key="8">
    <source>
        <dbReference type="EMBL" id="MCL7042087.1"/>
    </source>
</evidence>
<keyword evidence="5" id="KW-0326">Glycosidase</keyword>
<sequence length="430" mass="49519">MSRNNGMLYPVIGFASCVILMYMSLGNFSIPTSKQPDMNFVTVSETQFMLDGKTFYPNGWNSWWLMDQAVEDESRYRVKNIFQIGVKMGLSVCRTWAFNDGAYNALQISPGKFDERVFKALDHVIVEARRNGVRLILTLVDNLQAFGGKTQYVKWAWEEGVGVSASNDSFFYDPTIRTYFKQYVKAVLTRKNSFTGVEYRNDPTIFAWELMNEPRCMTDPSGDTLQDWIEEMSSYIKAIDKNHLLTMGMEGFYGPTTPEKLNVNPEEWAANLGTDYIRNFKTPYMDFASFHVYPDHWFKDQSVEDQLAFVKKWVSSHIDDGEKILKKPVLISEFGMSNLNKFYTQTNREQNYKVIFDLMHRSARKKRSGAGAFIWQFLVKGMEAYGDDFGFIPTENPSLYKLIAKHSCKLAVVQQNEVLLKQISKGVCQS</sequence>
<dbReference type="Proteomes" id="UP001177140">
    <property type="component" value="Unassembled WGS sequence"/>
</dbReference>
<dbReference type="AlphaFoldDB" id="A0AA42AV10"/>
<dbReference type="InterPro" id="IPR001547">
    <property type="entry name" value="Glyco_hydro_5"/>
</dbReference>
<evidence type="ECO:0000259" key="7">
    <source>
        <dbReference type="Pfam" id="PF26410"/>
    </source>
</evidence>
<dbReference type="GO" id="GO:0000272">
    <property type="term" value="P:polysaccharide catabolic process"/>
    <property type="evidence" value="ECO:0007669"/>
    <property type="project" value="InterPro"/>
</dbReference>
<keyword evidence="4" id="KW-0378">Hydrolase</keyword>
<comment type="catalytic activity">
    <reaction evidence="1">
        <text>Random hydrolysis of (1-&gt;4)-beta-D-mannosidic linkages in mannans, galactomannans and glucomannans.</text>
        <dbReference type="EC" id="3.2.1.78"/>
    </reaction>
</comment>
<evidence type="ECO:0000256" key="4">
    <source>
        <dbReference type="ARBA" id="ARBA00022801"/>
    </source>
</evidence>
<proteinExistence type="inferred from homology"/>
<organism evidence="8 9">
    <name type="scientific">Papaver nudicaule</name>
    <name type="common">Iceland poppy</name>
    <dbReference type="NCBI Taxonomy" id="74823"/>
    <lineage>
        <taxon>Eukaryota</taxon>
        <taxon>Viridiplantae</taxon>
        <taxon>Streptophyta</taxon>
        <taxon>Embryophyta</taxon>
        <taxon>Tracheophyta</taxon>
        <taxon>Spermatophyta</taxon>
        <taxon>Magnoliopsida</taxon>
        <taxon>Ranunculales</taxon>
        <taxon>Papaveraceae</taxon>
        <taxon>Papaveroideae</taxon>
        <taxon>Papaver</taxon>
    </lineage>
</organism>
<dbReference type="PANTHER" id="PTHR31451:SF45">
    <property type="entry name" value="MANNAN ENDO-1,4-BETA-MANNOSIDASE 2"/>
    <property type="match status" value="1"/>
</dbReference>
<dbReference type="SUPFAM" id="SSF51445">
    <property type="entry name" value="(Trans)glycosidases"/>
    <property type="match status" value="1"/>
</dbReference>
<evidence type="ECO:0000256" key="5">
    <source>
        <dbReference type="ARBA" id="ARBA00023295"/>
    </source>
</evidence>
<protein>
    <recommendedName>
        <fullName evidence="3">mannan endo-1,4-beta-mannosidase</fullName>
        <ecNumber evidence="3">3.2.1.78</ecNumber>
    </recommendedName>
</protein>
<dbReference type="Gene3D" id="3.20.20.80">
    <property type="entry name" value="Glycosidases"/>
    <property type="match status" value="1"/>
</dbReference>
<dbReference type="PANTHER" id="PTHR31451">
    <property type="match status" value="1"/>
</dbReference>
<dbReference type="Pfam" id="PF26410">
    <property type="entry name" value="GH5_mannosidase"/>
    <property type="match status" value="1"/>
</dbReference>
<gene>
    <name evidence="8" type="ORF">MKW94_000409</name>
</gene>
<evidence type="ECO:0000256" key="2">
    <source>
        <dbReference type="ARBA" id="ARBA00005641"/>
    </source>
</evidence>
<evidence type="ECO:0000256" key="6">
    <source>
        <dbReference type="SAM" id="Phobius"/>
    </source>
</evidence>
<dbReference type="EMBL" id="JAJJMA010231113">
    <property type="protein sequence ID" value="MCL7042087.1"/>
    <property type="molecule type" value="Genomic_DNA"/>
</dbReference>
<dbReference type="InterPro" id="IPR017853">
    <property type="entry name" value="GH"/>
</dbReference>
<dbReference type="PROSITE" id="PS51257">
    <property type="entry name" value="PROKAR_LIPOPROTEIN"/>
    <property type="match status" value="1"/>
</dbReference>
<keyword evidence="6" id="KW-0812">Transmembrane</keyword>
<keyword evidence="9" id="KW-1185">Reference proteome</keyword>
<comment type="similarity">
    <text evidence="2">Belongs to the glycosyl hydrolase 5 (cellulase A) family.</text>
</comment>